<feature type="transmembrane region" description="Helical" evidence="1">
    <location>
        <begin position="86"/>
        <end position="109"/>
    </location>
</feature>
<keyword evidence="1" id="KW-0472">Membrane</keyword>
<organism evidence="2 3">
    <name type="scientific">Tieghemostelium lacteum</name>
    <name type="common">Slime mold</name>
    <name type="synonym">Dictyostelium lacteum</name>
    <dbReference type="NCBI Taxonomy" id="361077"/>
    <lineage>
        <taxon>Eukaryota</taxon>
        <taxon>Amoebozoa</taxon>
        <taxon>Evosea</taxon>
        <taxon>Eumycetozoa</taxon>
        <taxon>Dictyostelia</taxon>
        <taxon>Dictyosteliales</taxon>
        <taxon>Raperosteliaceae</taxon>
        <taxon>Tieghemostelium</taxon>
    </lineage>
</organism>
<evidence type="ECO:0000256" key="1">
    <source>
        <dbReference type="SAM" id="Phobius"/>
    </source>
</evidence>
<dbReference type="EMBL" id="LODT01000034">
    <property type="protein sequence ID" value="KYQ91645.1"/>
    <property type="molecule type" value="Genomic_DNA"/>
</dbReference>
<dbReference type="AlphaFoldDB" id="A0A151ZCJ3"/>
<reference evidence="2 3" key="1">
    <citation type="submission" date="2015-12" db="EMBL/GenBank/DDBJ databases">
        <title>Dictyostelia acquired genes for synthesis and detection of signals that induce cell-type specialization by lateral gene transfer from prokaryotes.</title>
        <authorList>
            <person name="Gloeckner G."/>
            <person name="Schaap P."/>
        </authorList>
    </citation>
    <scope>NUCLEOTIDE SEQUENCE [LARGE SCALE GENOMIC DNA]</scope>
    <source>
        <strain evidence="2 3">TK</strain>
    </source>
</reference>
<sequence>MQAYFKLNKVYRYRYVNGFTLDKVAIMHPLSSEQIAMVQDGVNRYNQVFIDYQIKRWAIFVCMLGIVIALATMIFGPVFFKNISSGAIVCAGVGILCVVALVCMCYTVSMEYLQTKKMRECTDLLNLQYQINGFTFTYIKKMKYRHVHYRIEVGYPIPTDDGSSNPIQPVQNVLPQQPLCNQPNNYPNSTPKTPLLYYSQYSI</sequence>
<evidence type="ECO:0000313" key="2">
    <source>
        <dbReference type="EMBL" id="KYQ91645.1"/>
    </source>
</evidence>
<proteinExistence type="predicted"/>
<feature type="transmembrane region" description="Helical" evidence="1">
    <location>
        <begin position="57"/>
        <end position="80"/>
    </location>
</feature>
<comment type="caution">
    <text evidence="2">The sequence shown here is derived from an EMBL/GenBank/DDBJ whole genome shotgun (WGS) entry which is preliminary data.</text>
</comment>
<name>A0A151ZCJ3_TIELA</name>
<evidence type="ECO:0000313" key="3">
    <source>
        <dbReference type="Proteomes" id="UP000076078"/>
    </source>
</evidence>
<gene>
    <name evidence="2" type="ORF">DLAC_07422</name>
</gene>
<protein>
    <submittedName>
        <fullName evidence="2">Uncharacterized protein</fullName>
    </submittedName>
</protein>
<accession>A0A151ZCJ3</accession>
<keyword evidence="3" id="KW-1185">Reference proteome</keyword>
<keyword evidence="1" id="KW-0812">Transmembrane</keyword>
<dbReference type="InParanoid" id="A0A151ZCJ3"/>
<dbReference type="Proteomes" id="UP000076078">
    <property type="component" value="Unassembled WGS sequence"/>
</dbReference>
<keyword evidence="1" id="KW-1133">Transmembrane helix</keyword>